<dbReference type="Proteomes" id="UP000636479">
    <property type="component" value="Unassembled WGS sequence"/>
</dbReference>
<evidence type="ECO:0000313" key="4">
    <source>
        <dbReference type="Proteomes" id="UP000636479"/>
    </source>
</evidence>
<reference evidence="3" key="1">
    <citation type="submission" date="2020-05" db="EMBL/GenBank/DDBJ databases">
        <title>Mycena genomes resolve the evolution of fungal bioluminescence.</title>
        <authorList>
            <person name="Tsai I.J."/>
        </authorList>
    </citation>
    <scope>NUCLEOTIDE SEQUENCE</scope>
    <source>
        <strain evidence="3">171206Taipei</strain>
    </source>
</reference>
<evidence type="ECO:0000313" key="3">
    <source>
        <dbReference type="EMBL" id="KAF7303435.1"/>
    </source>
</evidence>
<dbReference type="EMBL" id="JACAZF010000005">
    <property type="protein sequence ID" value="KAF7303435.1"/>
    <property type="molecule type" value="Genomic_DNA"/>
</dbReference>
<evidence type="ECO:0000256" key="2">
    <source>
        <dbReference type="SAM" id="Phobius"/>
    </source>
</evidence>
<keyword evidence="2" id="KW-0472">Membrane</keyword>
<gene>
    <name evidence="3" type="ORF">MIND_00572100</name>
</gene>
<protein>
    <submittedName>
        <fullName evidence="3">Uncharacterized protein</fullName>
    </submittedName>
</protein>
<sequence length="107" mass="11739">MSPPPLPTKSVHEPLAVENGAPLHPARPSGPTQTDYPAYDDDDDEAVPLRRARPVLDDEENALGDTAYARDPRFDPPAPSPWKRAALLLIIVALFYLAFRLKGGRRG</sequence>
<feature type="region of interest" description="Disordered" evidence="1">
    <location>
        <begin position="1"/>
        <end position="76"/>
    </location>
</feature>
<dbReference type="AlphaFoldDB" id="A0A8H6SQZ3"/>
<dbReference type="OrthoDB" id="2991398at2759"/>
<name>A0A8H6SQZ3_9AGAR</name>
<proteinExistence type="predicted"/>
<feature type="transmembrane region" description="Helical" evidence="2">
    <location>
        <begin position="82"/>
        <end position="99"/>
    </location>
</feature>
<keyword evidence="2" id="KW-1133">Transmembrane helix</keyword>
<dbReference type="GeneID" id="59345002"/>
<keyword evidence="2" id="KW-0812">Transmembrane</keyword>
<comment type="caution">
    <text evidence="3">The sequence shown here is derived from an EMBL/GenBank/DDBJ whole genome shotgun (WGS) entry which is preliminary data.</text>
</comment>
<dbReference type="RefSeq" id="XP_037220407.1">
    <property type="nucleotide sequence ID" value="XM_037362486.1"/>
</dbReference>
<accession>A0A8H6SQZ3</accession>
<organism evidence="3 4">
    <name type="scientific">Mycena indigotica</name>
    <dbReference type="NCBI Taxonomy" id="2126181"/>
    <lineage>
        <taxon>Eukaryota</taxon>
        <taxon>Fungi</taxon>
        <taxon>Dikarya</taxon>
        <taxon>Basidiomycota</taxon>
        <taxon>Agaricomycotina</taxon>
        <taxon>Agaricomycetes</taxon>
        <taxon>Agaricomycetidae</taxon>
        <taxon>Agaricales</taxon>
        <taxon>Marasmiineae</taxon>
        <taxon>Mycenaceae</taxon>
        <taxon>Mycena</taxon>
    </lineage>
</organism>
<evidence type="ECO:0000256" key="1">
    <source>
        <dbReference type="SAM" id="MobiDB-lite"/>
    </source>
</evidence>
<keyword evidence="4" id="KW-1185">Reference proteome</keyword>